<dbReference type="InterPro" id="IPR033599">
    <property type="entry name" value="TAF1B/Rrn7"/>
</dbReference>
<dbReference type="PANTHER" id="PTHR31576">
    <property type="entry name" value="TATA BOX-BINDING PROTEIN-ASSOCIATED FACTOR RNA POLYMERASE I SUBUNIT B"/>
    <property type="match status" value="1"/>
</dbReference>
<feature type="domain" description="Rrn7/TAF1B C-terminal cyclin" evidence="12">
    <location>
        <begin position="259"/>
        <end position="364"/>
    </location>
</feature>
<dbReference type="GO" id="GO:0008270">
    <property type="term" value="F:zinc ion binding"/>
    <property type="evidence" value="ECO:0007669"/>
    <property type="project" value="UniProtKB-KW"/>
</dbReference>
<dbReference type="Proteomes" id="UP001140172">
    <property type="component" value="Unassembled WGS sequence"/>
</dbReference>
<evidence type="ECO:0000256" key="9">
    <source>
        <dbReference type="ARBA" id="ARBA00023242"/>
    </source>
</evidence>
<evidence type="ECO:0000259" key="11">
    <source>
        <dbReference type="Pfam" id="PF20644"/>
    </source>
</evidence>
<evidence type="ECO:0000313" key="13">
    <source>
        <dbReference type="EMBL" id="KAJ2784872.1"/>
    </source>
</evidence>
<evidence type="ECO:0000256" key="8">
    <source>
        <dbReference type="ARBA" id="ARBA00023163"/>
    </source>
</evidence>
<reference evidence="13" key="1">
    <citation type="submission" date="2022-07" db="EMBL/GenBank/DDBJ databases">
        <title>Phylogenomic reconstructions and comparative analyses of Kickxellomycotina fungi.</title>
        <authorList>
            <person name="Reynolds N.K."/>
            <person name="Stajich J.E."/>
            <person name="Barry K."/>
            <person name="Grigoriev I.V."/>
            <person name="Crous P."/>
            <person name="Smith M.E."/>
        </authorList>
    </citation>
    <scope>NUCLEOTIDE SEQUENCE</scope>
    <source>
        <strain evidence="13">BCRC 34489</strain>
    </source>
</reference>
<feature type="region of interest" description="Disordered" evidence="10">
    <location>
        <begin position="134"/>
        <end position="180"/>
    </location>
</feature>
<dbReference type="Pfam" id="PF20644">
    <property type="entry name" value="Rrn7_cyclin_N"/>
    <property type="match status" value="1"/>
</dbReference>
<dbReference type="InterPro" id="IPR048540">
    <property type="entry name" value="Rrn7_cyclin_N"/>
</dbReference>
<keyword evidence="9" id="KW-0539">Nucleus</keyword>
<dbReference type="GO" id="GO:0042790">
    <property type="term" value="P:nucleolar large rRNA transcription by RNA polymerase I"/>
    <property type="evidence" value="ECO:0007669"/>
    <property type="project" value="TreeGrafter"/>
</dbReference>
<name>A0A9W8LM69_9FUNG</name>
<dbReference type="GO" id="GO:0001164">
    <property type="term" value="F:RNA polymerase I core promoter sequence-specific DNA binding"/>
    <property type="evidence" value="ECO:0007669"/>
    <property type="project" value="InterPro"/>
</dbReference>
<dbReference type="Pfam" id="PF20645">
    <property type="entry name" value="Rrn7_cyclin_C"/>
    <property type="match status" value="1"/>
</dbReference>
<evidence type="ECO:0000256" key="1">
    <source>
        <dbReference type="ARBA" id="ARBA00004604"/>
    </source>
</evidence>
<evidence type="ECO:0000313" key="14">
    <source>
        <dbReference type="Proteomes" id="UP001140172"/>
    </source>
</evidence>
<evidence type="ECO:0000256" key="6">
    <source>
        <dbReference type="ARBA" id="ARBA00023015"/>
    </source>
</evidence>
<feature type="compositionally biased region" description="Basic and acidic residues" evidence="10">
    <location>
        <begin position="134"/>
        <end position="143"/>
    </location>
</feature>
<dbReference type="GO" id="GO:0070860">
    <property type="term" value="C:RNA polymerase I core factor complex"/>
    <property type="evidence" value="ECO:0007669"/>
    <property type="project" value="InterPro"/>
</dbReference>
<comment type="similarity">
    <text evidence="2">Belongs to the RRN7/TAF1B family.</text>
</comment>
<feature type="domain" description="Rrn7/TAF1B N-terminal cyclin" evidence="11">
    <location>
        <begin position="115"/>
        <end position="239"/>
    </location>
</feature>
<keyword evidence="5" id="KW-0862">Zinc</keyword>
<accession>A0A9W8LM69</accession>
<keyword evidence="7" id="KW-0238">DNA-binding</keyword>
<comment type="subcellular location">
    <subcellularLocation>
        <location evidence="1">Nucleus</location>
        <location evidence="1">Nucleolus</location>
    </subcellularLocation>
</comment>
<feature type="region of interest" description="Disordered" evidence="10">
    <location>
        <begin position="40"/>
        <end position="64"/>
    </location>
</feature>
<gene>
    <name evidence="13" type="ORF">GGI15_002125</name>
</gene>
<evidence type="ECO:0000256" key="10">
    <source>
        <dbReference type="SAM" id="MobiDB-lite"/>
    </source>
</evidence>
<evidence type="ECO:0000256" key="7">
    <source>
        <dbReference type="ARBA" id="ARBA00023125"/>
    </source>
</evidence>
<feature type="compositionally biased region" description="Acidic residues" evidence="10">
    <location>
        <begin position="154"/>
        <end position="164"/>
    </location>
</feature>
<evidence type="ECO:0000256" key="5">
    <source>
        <dbReference type="ARBA" id="ARBA00022833"/>
    </source>
</evidence>
<comment type="caution">
    <text evidence="13">The sequence shown here is derived from an EMBL/GenBank/DDBJ whole genome shotgun (WGS) entry which is preliminary data.</text>
</comment>
<organism evidence="13 14">
    <name type="scientific">Coemansia interrupta</name>
    <dbReference type="NCBI Taxonomy" id="1126814"/>
    <lineage>
        <taxon>Eukaryota</taxon>
        <taxon>Fungi</taxon>
        <taxon>Fungi incertae sedis</taxon>
        <taxon>Zoopagomycota</taxon>
        <taxon>Kickxellomycotina</taxon>
        <taxon>Kickxellomycetes</taxon>
        <taxon>Kickxellales</taxon>
        <taxon>Kickxellaceae</taxon>
        <taxon>Coemansia</taxon>
    </lineage>
</organism>
<keyword evidence="4" id="KW-0863">Zinc-finger</keyword>
<dbReference type="InterPro" id="IPR048538">
    <property type="entry name" value="Rrn7_cyclin_C"/>
</dbReference>
<keyword evidence="14" id="KW-1185">Reference proteome</keyword>
<dbReference type="PANTHER" id="PTHR31576:SF2">
    <property type="entry name" value="TATA BOX-BINDING PROTEIN-ASSOCIATED FACTOR RNA POLYMERASE I SUBUNIT B"/>
    <property type="match status" value="1"/>
</dbReference>
<evidence type="ECO:0000259" key="12">
    <source>
        <dbReference type="Pfam" id="PF20645"/>
    </source>
</evidence>
<keyword evidence="6" id="KW-0805">Transcription regulation</keyword>
<evidence type="ECO:0000256" key="3">
    <source>
        <dbReference type="ARBA" id="ARBA00022723"/>
    </source>
</evidence>
<protein>
    <submittedName>
        <fullName evidence="13">Uncharacterized protein</fullName>
    </submittedName>
</protein>
<evidence type="ECO:0000256" key="4">
    <source>
        <dbReference type="ARBA" id="ARBA00022771"/>
    </source>
</evidence>
<feature type="compositionally biased region" description="Polar residues" evidence="10">
    <location>
        <begin position="48"/>
        <end position="62"/>
    </location>
</feature>
<sequence>MQVTALVTHLGVPGSFTDVVKKLWLMYISKIEAVDTLGERPKGDAAAASQQTANPSASANTDTDLHSDAITTAISVAEALYSQQDSVGRSNSRYSDDEDDDDLQLSLVDDSLTSLLQALDEDIARDEMEMAELAERQNQEQERANAAAQQQEMNTEETAFEPDFEELRIDPQKTSRPKSKYSNDRLVKHIEGFVHLEYLPAIIYLAFVWMRLPVMHADLLRLLGEERIPYASAHQLLPESIVSRLGKGFMAMFVPHFTPTLERFQATVRGFESFYRKHYSLAFAPIDGPVLVLSFLRRLNIGIALYEPVMRLLELTGENTLSMRRKNGKRKPEVRVLAAIVVMLKLHYGLDEIERQQPTTDEDGCINLPPLNEFLSQWRQNWERQLAVSAIPDLTAAGSHWESEFAQYCRRRMTRPRIPDKQAAYRDIAGKYRRIVDSLALKGQFDLEQARQMLPEEYARRFGDSDDQSAQTTERRDLLRQLEPVHLSLLDTHRVSGRPDRVFDSVAEPFDNHPEITLQRGELYAAIVKPQSNIIEPGYLLPVFGLVVARCAWMLGCTKQQLCYDISSLEFRLHSLSK</sequence>
<keyword evidence="8" id="KW-0804">Transcription</keyword>
<evidence type="ECO:0000256" key="2">
    <source>
        <dbReference type="ARBA" id="ARBA00006899"/>
    </source>
</evidence>
<dbReference type="OrthoDB" id="428577at2759"/>
<proteinExistence type="inferred from homology"/>
<feature type="compositionally biased region" description="Low complexity" evidence="10">
    <location>
        <begin position="144"/>
        <end position="153"/>
    </location>
</feature>
<dbReference type="EMBL" id="JANBUM010000103">
    <property type="protein sequence ID" value="KAJ2784872.1"/>
    <property type="molecule type" value="Genomic_DNA"/>
</dbReference>
<dbReference type="AlphaFoldDB" id="A0A9W8LM69"/>
<keyword evidence="3" id="KW-0479">Metal-binding</keyword>